<dbReference type="AlphaFoldDB" id="A0A6N6JIM1"/>
<keyword evidence="3" id="KW-1185">Reference proteome</keyword>
<organism evidence="2 3">
    <name type="scientific">Litoreibacter roseus</name>
    <dbReference type="NCBI Taxonomy" id="2601869"/>
    <lineage>
        <taxon>Bacteria</taxon>
        <taxon>Pseudomonadati</taxon>
        <taxon>Pseudomonadota</taxon>
        <taxon>Alphaproteobacteria</taxon>
        <taxon>Rhodobacterales</taxon>
        <taxon>Roseobacteraceae</taxon>
        <taxon>Litoreibacter</taxon>
    </lineage>
</organism>
<dbReference type="InterPro" id="IPR055484">
    <property type="entry name" value="DUF7056"/>
</dbReference>
<proteinExistence type="predicted"/>
<comment type="caution">
    <text evidence="2">The sequence shown here is derived from an EMBL/GenBank/DDBJ whole genome shotgun (WGS) entry which is preliminary data.</text>
</comment>
<feature type="domain" description="DUF7056" evidence="1">
    <location>
        <begin position="32"/>
        <end position="86"/>
    </location>
</feature>
<reference evidence="2 3" key="1">
    <citation type="submission" date="2019-12" db="EMBL/GenBank/DDBJ databases">
        <title>Litoreibacter badius sp. nov., a novel bacteriochlorophyll a-containing bacterium in the genus Litoreibacter.</title>
        <authorList>
            <person name="Kanamuro M."/>
            <person name="Takabe Y."/>
            <person name="Mori K."/>
            <person name="Takaichi S."/>
            <person name="Hanada S."/>
        </authorList>
    </citation>
    <scope>NUCLEOTIDE SEQUENCE [LARGE SCALE GENOMIC DNA]</scope>
    <source>
        <strain evidence="2 3">K6</strain>
    </source>
</reference>
<evidence type="ECO:0000259" key="1">
    <source>
        <dbReference type="Pfam" id="PF23158"/>
    </source>
</evidence>
<dbReference type="EMBL" id="BLJE01000004">
    <property type="protein sequence ID" value="GFE66213.1"/>
    <property type="molecule type" value="Genomic_DNA"/>
</dbReference>
<sequence length="108" mass="12274">MLASGDTYFDGIGMVPPRRMEPRLWLDAERVRRTMAEGEDGDLPTALQGDGRPDLVIESYRTDALKDLLHGPLAKGYRRETPHILMRDPRGGAKFDPNRPYLFSGIYR</sequence>
<name>A0A6N6JIM1_9RHOB</name>
<protein>
    <recommendedName>
        <fullName evidence="1">DUF7056 domain-containing protein</fullName>
    </recommendedName>
</protein>
<evidence type="ECO:0000313" key="2">
    <source>
        <dbReference type="EMBL" id="GFE66213.1"/>
    </source>
</evidence>
<dbReference type="Pfam" id="PF23158">
    <property type="entry name" value="DUF7056"/>
    <property type="match status" value="1"/>
</dbReference>
<accession>A0A6N6JIM1</accession>
<dbReference type="Proteomes" id="UP000436822">
    <property type="component" value="Unassembled WGS sequence"/>
</dbReference>
<evidence type="ECO:0000313" key="3">
    <source>
        <dbReference type="Proteomes" id="UP000436822"/>
    </source>
</evidence>
<gene>
    <name evidence="2" type="ORF">KIN_32870</name>
</gene>